<sequence length="150" mass="15672">MTALPRSLALAALACSMVGLIGCGGVPTGTVKGKISYNGQPIANGRVIFVCFGGDAPSITGYVRNGEFTVEKVPYGKVQVTAASDIVKRNRVANMPKDIQTPGEGEESGAPPRVEGKDVALPSKYGVPATSGMEFEMDSPQKIVEFPLKN</sequence>
<dbReference type="PROSITE" id="PS51257">
    <property type="entry name" value="PROKAR_LIPOPROTEIN"/>
    <property type="match status" value="1"/>
</dbReference>
<dbReference type="Proteomes" id="UP000464378">
    <property type="component" value="Chromosome"/>
</dbReference>
<dbReference type="InParanoid" id="A0A6C2YRP9"/>
<evidence type="ECO:0000313" key="4">
    <source>
        <dbReference type="Proteomes" id="UP000464378"/>
    </source>
</evidence>
<evidence type="ECO:0008006" key="5">
    <source>
        <dbReference type="Google" id="ProtNLM"/>
    </source>
</evidence>
<proteinExistence type="predicted"/>
<dbReference type="AlphaFoldDB" id="A0A6C2YRP9"/>
<organism evidence="3">
    <name type="scientific">Tuwongella immobilis</name>
    <dbReference type="NCBI Taxonomy" id="692036"/>
    <lineage>
        <taxon>Bacteria</taxon>
        <taxon>Pseudomonadati</taxon>
        <taxon>Planctomycetota</taxon>
        <taxon>Planctomycetia</taxon>
        <taxon>Gemmatales</taxon>
        <taxon>Gemmataceae</taxon>
        <taxon>Tuwongella</taxon>
    </lineage>
</organism>
<name>A0A6C2YRP9_9BACT</name>
<reference evidence="3" key="1">
    <citation type="submission" date="2019-04" db="EMBL/GenBank/DDBJ databases">
        <authorList>
            <consortium name="Science for Life Laboratories"/>
        </authorList>
    </citation>
    <scope>NUCLEOTIDE SEQUENCE</scope>
    <source>
        <strain evidence="3">MBLW1</strain>
    </source>
</reference>
<feature type="region of interest" description="Disordered" evidence="1">
    <location>
        <begin position="93"/>
        <end position="123"/>
    </location>
</feature>
<keyword evidence="2" id="KW-0732">Signal</keyword>
<dbReference type="RefSeq" id="WP_162659277.1">
    <property type="nucleotide sequence ID" value="NZ_LR593887.1"/>
</dbReference>
<dbReference type="KEGG" id="tim:GMBLW1_50370"/>
<dbReference type="EMBL" id="LR593887">
    <property type="protein sequence ID" value="VTS05677.1"/>
    <property type="molecule type" value="Genomic_DNA"/>
</dbReference>
<accession>A0A6C2YRP9</accession>
<gene>
    <name evidence="3" type="ORF">GMBLW1_50370</name>
</gene>
<protein>
    <recommendedName>
        <fullName evidence="5">Carboxypeptidase regulatory-like domain-containing protein</fullName>
    </recommendedName>
</protein>
<evidence type="ECO:0000256" key="2">
    <source>
        <dbReference type="SAM" id="SignalP"/>
    </source>
</evidence>
<keyword evidence="4" id="KW-1185">Reference proteome</keyword>
<feature type="signal peptide" evidence="2">
    <location>
        <begin position="1"/>
        <end position="21"/>
    </location>
</feature>
<feature type="chain" id="PRO_5036383928" description="Carboxypeptidase regulatory-like domain-containing protein" evidence="2">
    <location>
        <begin position="22"/>
        <end position="150"/>
    </location>
</feature>
<evidence type="ECO:0000256" key="1">
    <source>
        <dbReference type="SAM" id="MobiDB-lite"/>
    </source>
</evidence>
<dbReference type="EMBL" id="LR586016">
    <property type="protein sequence ID" value="VIP04156.1"/>
    <property type="molecule type" value="Genomic_DNA"/>
</dbReference>
<evidence type="ECO:0000313" key="3">
    <source>
        <dbReference type="EMBL" id="VIP04156.1"/>
    </source>
</evidence>